<evidence type="ECO:0000256" key="2">
    <source>
        <dbReference type="ARBA" id="ARBA00023315"/>
    </source>
</evidence>
<keyword evidence="2" id="KW-0012">Acyltransferase</keyword>
<reference evidence="4 5" key="1">
    <citation type="submission" date="2017-01" db="EMBL/GenBank/DDBJ databases">
        <title>Genome sequencing of Rhodoferax fermentans JCM 7819.</title>
        <authorList>
            <person name="Kim Y.J."/>
            <person name="Farh M.E.-A."/>
            <person name="Yang D.-C."/>
        </authorList>
    </citation>
    <scope>NUCLEOTIDE SEQUENCE [LARGE SCALE GENOMIC DNA]</scope>
    <source>
        <strain evidence="4 5">JCM 7819</strain>
    </source>
</reference>
<proteinExistence type="predicted"/>
<keyword evidence="1 4" id="KW-0808">Transferase</keyword>
<dbReference type="Proteomes" id="UP000190750">
    <property type="component" value="Unassembled WGS sequence"/>
</dbReference>
<dbReference type="EMBL" id="MTJN01000002">
    <property type="protein sequence ID" value="OOV05411.1"/>
    <property type="molecule type" value="Genomic_DNA"/>
</dbReference>
<dbReference type="PANTHER" id="PTHR43877">
    <property type="entry name" value="AMINOALKYLPHOSPHONATE N-ACETYLTRANSFERASE-RELATED-RELATED"/>
    <property type="match status" value="1"/>
</dbReference>
<dbReference type="STRING" id="28066.RF819_00640"/>
<dbReference type="GO" id="GO:0016747">
    <property type="term" value="F:acyltransferase activity, transferring groups other than amino-acyl groups"/>
    <property type="evidence" value="ECO:0007669"/>
    <property type="project" value="InterPro"/>
</dbReference>
<gene>
    <name evidence="4" type="ORF">RF819_00640</name>
</gene>
<sequence>MYSIRKLHPSDSLLELTELLHAAYARLGALGLNYTAVDQSPEVTAERIAGGQCYVAEQDGQLVGTVVVKPTYATNECDYFTRPGVAAVHQFAVAPGLQGQGIGRALLQVCEQWATEQGFHELAMDTAEQATHLIKLYTSLGYLPVSSVQWTGKVYRSVVLSKVLSEQAASLVMSEG</sequence>
<dbReference type="Pfam" id="PF00583">
    <property type="entry name" value="Acetyltransf_1"/>
    <property type="match status" value="1"/>
</dbReference>
<accession>A0A1T1AMM2</accession>
<dbReference type="PANTHER" id="PTHR43877:SF2">
    <property type="entry name" value="AMINOALKYLPHOSPHONATE N-ACETYLTRANSFERASE-RELATED"/>
    <property type="match status" value="1"/>
</dbReference>
<dbReference type="RefSeq" id="WP_078363188.1">
    <property type="nucleotide sequence ID" value="NZ_MTJN01000002.1"/>
</dbReference>
<dbReference type="InterPro" id="IPR050832">
    <property type="entry name" value="Bact_Acetyltransf"/>
</dbReference>
<dbReference type="Gene3D" id="3.40.630.30">
    <property type="match status" value="1"/>
</dbReference>
<name>A0A1T1AMM2_RHOFE</name>
<protein>
    <submittedName>
        <fullName evidence="4">GNAT family N-acetyltransferase</fullName>
    </submittedName>
</protein>
<dbReference type="InterPro" id="IPR016181">
    <property type="entry name" value="Acyl_CoA_acyltransferase"/>
</dbReference>
<organism evidence="4 5">
    <name type="scientific">Rhodoferax fermentans</name>
    <dbReference type="NCBI Taxonomy" id="28066"/>
    <lineage>
        <taxon>Bacteria</taxon>
        <taxon>Pseudomonadati</taxon>
        <taxon>Pseudomonadota</taxon>
        <taxon>Betaproteobacteria</taxon>
        <taxon>Burkholderiales</taxon>
        <taxon>Comamonadaceae</taxon>
        <taxon>Rhodoferax</taxon>
    </lineage>
</organism>
<keyword evidence="5" id="KW-1185">Reference proteome</keyword>
<evidence type="ECO:0000256" key="1">
    <source>
        <dbReference type="ARBA" id="ARBA00022679"/>
    </source>
</evidence>
<evidence type="ECO:0000259" key="3">
    <source>
        <dbReference type="PROSITE" id="PS51186"/>
    </source>
</evidence>
<dbReference type="CDD" id="cd04301">
    <property type="entry name" value="NAT_SF"/>
    <property type="match status" value="1"/>
</dbReference>
<dbReference type="InterPro" id="IPR000182">
    <property type="entry name" value="GNAT_dom"/>
</dbReference>
<dbReference type="SUPFAM" id="SSF55729">
    <property type="entry name" value="Acyl-CoA N-acyltransferases (Nat)"/>
    <property type="match status" value="1"/>
</dbReference>
<evidence type="ECO:0000313" key="4">
    <source>
        <dbReference type="EMBL" id="OOV05411.1"/>
    </source>
</evidence>
<evidence type="ECO:0000313" key="5">
    <source>
        <dbReference type="Proteomes" id="UP000190750"/>
    </source>
</evidence>
<dbReference type="OrthoDB" id="9796381at2"/>
<dbReference type="AlphaFoldDB" id="A0A1T1AMM2"/>
<feature type="domain" description="N-acetyltransferase" evidence="3">
    <location>
        <begin position="2"/>
        <end position="165"/>
    </location>
</feature>
<comment type="caution">
    <text evidence="4">The sequence shown here is derived from an EMBL/GenBank/DDBJ whole genome shotgun (WGS) entry which is preliminary data.</text>
</comment>
<dbReference type="PROSITE" id="PS51186">
    <property type="entry name" value="GNAT"/>
    <property type="match status" value="1"/>
</dbReference>